<dbReference type="AlphaFoldDB" id="A0A8S3XY33"/>
<reference evidence="2" key="1">
    <citation type="submission" date="2021-04" db="EMBL/GenBank/DDBJ databases">
        <authorList>
            <person name="Tunstrom K."/>
        </authorList>
    </citation>
    <scope>NUCLEOTIDE SEQUENCE</scope>
</reference>
<feature type="compositionally biased region" description="Polar residues" evidence="1">
    <location>
        <begin position="131"/>
        <end position="171"/>
    </location>
</feature>
<dbReference type="Proteomes" id="UP000691718">
    <property type="component" value="Unassembled WGS sequence"/>
</dbReference>
<accession>A0A8S3XY33</accession>
<feature type="region of interest" description="Disordered" evidence="1">
    <location>
        <begin position="89"/>
        <end position="183"/>
    </location>
</feature>
<organism evidence="2 3">
    <name type="scientific">Parnassius apollo</name>
    <name type="common">Apollo butterfly</name>
    <name type="synonym">Papilio apollo</name>
    <dbReference type="NCBI Taxonomy" id="110799"/>
    <lineage>
        <taxon>Eukaryota</taxon>
        <taxon>Metazoa</taxon>
        <taxon>Ecdysozoa</taxon>
        <taxon>Arthropoda</taxon>
        <taxon>Hexapoda</taxon>
        <taxon>Insecta</taxon>
        <taxon>Pterygota</taxon>
        <taxon>Neoptera</taxon>
        <taxon>Endopterygota</taxon>
        <taxon>Lepidoptera</taxon>
        <taxon>Glossata</taxon>
        <taxon>Ditrysia</taxon>
        <taxon>Papilionoidea</taxon>
        <taxon>Papilionidae</taxon>
        <taxon>Parnassiinae</taxon>
        <taxon>Parnassini</taxon>
        <taxon>Parnassius</taxon>
        <taxon>Parnassius</taxon>
    </lineage>
</organism>
<feature type="compositionally biased region" description="Low complexity" evidence="1">
    <location>
        <begin position="98"/>
        <end position="124"/>
    </location>
</feature>
<dbReference type="EMBL" id="CAJQZP010001427">
    <property type="protein sequence ID" value="CAG5045635.1"/>
    <property type="molecule type" value="Genomic_DNA"/>
</dbReference>
<evidence type="ECO:0000256" key="1">
    <source>
        <dbReference type="SAM" id="MobiDB-lite"/>
    </source>
</evidence>
<proteinExistence type="predicted"/>
<dbReference type="OrthoDB" id="10417870at2759"/>
<gene>
    <name evidence="2" type="ORF">PAPOLLO_LOCUS23368</name>
</gene>
<evidence type="ECO:0000313" key="3">
    <source>
        <dbReference type="Proteomes" id="UP000691718"/>
    </source>
</evidence>
<comment type="caution">
    <text evidence="2">The sequence shown here is derived from an EMBL/GenBank/DDBJ whole genome shotgun (WGS) entry which is preliminary data.</text>
</comment>
<name>A0A8S3XY33_PARAO</name>
<keyword evidence="3" id="KW-1185">Reference proteome</keyword>
<sequence length="197" mass="22001">MAQRSKFLESLKKNIINQKEVNYPPIADSEVKSMEILHENNSQYVISQNLGLQDDLQKKTENPLDSSQETNENSDLQQQCIVQEINTSDMQQLQKIHSSASRDSNSTSSSSSSSSSGKGYSSDDSVADPNFNISKDFNLSQSDSDSEPSQAENTSVQLIQTVELQTEQVSPKKNPRKRLAKPNKMENKLIKTIEACR</sequence>
<protein>
    <submittedName>
        <fullName evidence="2">(apollo) hypothetical protein</fullName>
    </submittedName>
</protein>
<evidence type="ECO:0000313" key="2">
    <source>
        <dbReference type="EMBL" id="CAG5045635.1"/>
    </source>
</evidence>